<dbReference type="EMBL" id="JASBWU010000011">
    <property type="protein sequence ID" value="KAJ9118235.1"/>
    <property type="molecule type" value="Genomic_DNA"/>
</dbReference>
<evidence type="ECO:0000313" key="1">
    <source>
        <dbReference type="EMBL" id="KAJ9118235.1"/>
    </source>
</evidence>
<gene>
    <name evidence="1" type="ORF">QFC22_004142</name>
</gene>
<proteinExistence type="predicted"/>
<protein>
    <submittedName>
        <fullName evidence="1">Uncharacterized protein</fullName>
    </submittedName>
</protein>
<keyword evidence="2" id="KW-1185">Reference proteome</keyword>
<comment type="caution">
    <text evidence="1">The sequence shown here is derived from an EMBL/GenBank/DDBJ whole genome shotgun (WGS) entry which is preliminary data.</text>
</comment>
<name>A0ACC2X3Q2_9TREE</name>
<evidence type="ECO:0000313" key="2">
    <source>
        <dbReference type="Proteomes" id="UP001243375"/>
    </source>
</evidence>
<dbReference type="Proteomes" id="UP001243375">
    <property type="component" value="Unassembled WGS sequence"/>
</dbReference>
<sequence length="361" mass="39060">MPPKTKQPAATKRTAFSPKPTRPVATRIHLLHRSLVDQINAGHLANAIKTCQKILNIVSSDVEVADSSFKIDVEGSTINVSKQDIKNNALQTLLFLLLQTDQYDLALDTIESASQSDKLEFEKAYCLYRLHEEEKAKQLVESLRQTEGGSVGLEQESARRLAHLEAQISYRAGNYSRAEEIYNDLLSTCPSDSDEQQDIITNLKATSVHLEFQQTGFSDRLRSTPDIQSITALEASAPSFPIASTSTSSQAQASKTSTADAKGKGKQLAGDGKHVGNRKPRHKLPKGAVLGQKFEEDPDRWLPLKQRASYQTSMQASNAGGKRRKPAGKETTGLGTQGSVDTSNTGGGGKGGKGGKKKGGR</sequence>
<reference evidence="1" key="1">
    <citation type="submission" date="2023-04" db="EMBL/GenBank/DDBJ databases">
        <title>Draft Genome sequencing of Naganishia species isolated from polar environments using Oxford Nanopore Technology.</title>
        <authorList>
            <person name="Leo P."/>
            <person name="Venkateswaran K."/>
        </authorList>
    </citation>
    <scope>NUCLEOTIDE SEQUENCE</scope>
    <source>
        <strain evidence="1">MNA-CCFEE 5425</strain>
    </source>
</reference>
<organism evidence="1 2">
    <name type="scientific">Naganishia vaughanmartiniae</name>
    <dbReference type="NCBI Taxonomy" id="1424756"/>
    <lineage>
        <taxon>Eukaryota</taxon>
        <taxon>Fungi</taxon>
        <taxon>Dikarya</taxon>
        <taxon>Basidiomycota</taxon>
        <taxon>Agaricomycotina</taxon>
        <taxon>Tremellomycetes</taxon>
        <taxon>Filobasidiales</taxon>
        <taxon>Filobasidiaceae</taxon>
        <taxon>Naganishia</taxon>
    </lineage>
</organism>
<accession>A0ACC2X3Q2</accession>